<dbReference type="Proteomes" id="UP000253664">
    <property type="component" value="Unassembled WGS sequence"/>
</dbReference>
<dbReference type="AlphaFoldDB" id="A0A367LGP9"/>
<comment type="caution">
    <text evidence="1">The sequence shown here is derived from an EMBL/GenBank/DDBJ whole genome shotgun (WGS) entry which is preliminary data.</text>
</comment>
<reference evidence="1 2" key="1">
    <citation type="journal article" date="2015" name="BMC Genomics">
        <title>Insights from the genome of Ophiocordyceps polyrhachis-furcata to pathogenicity and host specificity in insect fungi.</title>
        <authorList>
            <person name="Wichadakul D."/>
            <person name="Kobmoo N."/>
            <person name="Ingsriswang S."/>
            <person name="Tangphatsornruang S."/>
            <person name="Chantasingh D."/>
            <person name="Luangsa-ard J.J."/>
            <person name="Eurwilaichitr L."/>
        </authorList>
    </citation>
    <scope>NUCLEOTIDE SEQUENCE [LARGE SCALE GENOMIC DNA]</scope>
    <source>
        <strain evidence="1 2">BCC 54312</strain>
    </source>
</reference>
<sequence>MPWGPEPGEWEYGLTGVRGFRGVSRGSPGRTPLATKNLQITTTIITNPVRVPEGLTEATGQEILSELREVY</sequence>
<protein>
    <submittedName>
        <fullName evidence="1">Uncharacterized protein</fullName>
    </submittedName>
</protein>
<evidence type="ECO:0000313" key="2">
    <source>
        <dbReference type="Proteomes" id="UP000253664"/>
    </source>
</evidence>
<dbReference type="EMBL" id="LKCN02000006">
    <property type="protein sequence ID" value="RCI13595.1"/>
    <property type="molecule type" value="Genomic_DNA"/>
</dbReference>
<accession>A0A367LGP9</accession>
<keyword evidence="2" id="KW-1185">Reference proteome</keyword>
<gene>
    <name evidence="1" type="ORF">L249_5641</name>
</gene>
<evidence type="ECO:0000313" key="1">
    <source>
        <dbReference type="EMBL" id="RCI13595.1"/>
    </source>
</evidence>
<organism evidence="1 2">
    <name type="scientific">Ophiocordyceps polyrhachis-furcata BCC 54312</name>
    <dbReference type="NCBI Taxonomy" id="1330021"/>
    <lineage>
        <taxon>Eukaryota</taxon>
        <taxon>Fungi</taxon>
        <taxon>Dikarya</taxon>
        <taxon>Ascomycota</taxon>
        <taxon>Pezizomycotina</taxon>
        <taxon>Sordariomycetes</taxon>
        <taxon>Hypocreomycetidae</taxon>
        <taxon>Hypocreales</taxon>
        <taxon>Ophiocordycipitaceae</taxon>
        <taxon>Ophiocordyceps</taxon>
    </lineage>
</organism>
<name>A0A367LGP9_9HYPO</name>
<proteinExistence type="predicted"/>